<protein>
    <recommendedName>
        <fullName evidence="3">asparagine synthase (glutamine-hydrolyzing)</fullName>
        <ecNumber evidence="3">6.3.5.4</ecNumber>
    </recommendedName>
</protein>
<dbReference type="RefSeq" id="WP_029269868.1">
    <property type="nucleotide sequence ID" value="NZ_JAGIKX010000007.1"/>
</dbReference>
<dbReference type="SUPFAM" id="SSF52402">
    <property type="entry name" value="Adenine nucleotide alpha hydrolases-like"/>
    <property type="match status" value="1"/>
</dbReference>
<dbReference type="InterPro" id="IPR014729">
    <property type="entry name" value="Rossmann-like_a/b/a_fold"/>
</dbReference>
<dbReference type="InterPro" id="IPR006426">
    <property type="entry name" value="Asn_synth_AEB"/>
</dbReference>
<dbReference type="NCBIfam" id="TIGR01536">
    <property type="entry name" value="asn_synth_AEB"/>
    <property type="match status" value="1"/>
</dbReference>
<evidence type="ECO:0000259" key="9">
    <source>
        <dbReference type="PROSITE" id="PS51278"/>
    </source>
</evidence>
<proteinExistence type="inferred from homology"/>
<dbReference type="InterPro" id="IPR033738">
    <property type="entry name" value="AsnB_N"/>
</dbReference>
<evidence type="ECO:0000256" key="2">
    <source>
        <dbReference type="ARBA" id="ARBA00005752"/>
    </source>
</evidence>
<dbReference type="PROSITE" id="PS51278">
    <property type="entry name" value="GATASE_TYPE_2"/>
    <property type="match status" value="1"/>
</dbReference>
<dbReference type="Gene3D" id="3.60.20.10">
    <property type="entry name" value="Glutamine Phosphoribosylpyrophosphate, subunit 1, domain 1"/>
    <property type="match status" value="1"/>
</dbReference>
<comment type="caution">
    <text evidence="10">The sequence shown here is derived from an EMBL/GenBank/DDBJ whole genome shotgun (WGS) entry which is preliminary data.</text>
</comment>
<keyword evidence="6" id="KW-0028">Amino-acid biosynthesis</keyword>
<comment type="similarity">
    <text evidence="2">Belongs to the asparagine synthetase family.</text>
</comment>
<keyword evidence="4" id="KW-0547">Nucleotide-binding</keyword>
<sequence length="634" mass="73650">MCGFIGMIRNKQNILDNEEMDFFQKQNDLITHRGPDDEGYYHDQYVSFGFRRLSIIDIDNGAQPLSYDNDKIWLIFNGEIYNFVELHRDLQKEGYTFETDSDTEVIAALFSQHKEKAFQYLRGMFSILIWDKENETLYGTRDPFGIKPLFYYETENGTLFASEKKSIALMMDKQEVNQEALHHYLSFQFVPEPMTMTTGIKKVEPGHYFIQKPGEPIAFHRYWKATFNPVLMDKQDWIKRIQDSLYDSVHVHMRSDVPVGSFLSGGIDSTLIVAMAKEINPNIKTFSVGFEREGFSEIDVAKETADKLDVENISYVITPDEYLEKLPKIMWHMDDPLADPSCVPLYFLAREARKHVTVALSGEGSDELFGGYNIYREPESLKLFDSIPTPAKSLLAKVAEVLPEGVRGKSFLERGTTPLQERYIGNAKMFEDDEKRQILKYHNENISYQQITGKLFDNVRDYPLVNQMQYVDIHTWMRGDILLKADRMTMANSLEVRVPFLDKKVFRVANGIPVDLKIANGTTKHILREASRGVIPDHVLDRKKLGFPVPIRHWLKHELYDFAKQLIQESQTDHLLYKSYVLDLLEAHCRGKGDYSRKIWTVLMFMLWHQIFVENKFDISELSKPDKEIAKVTN</sequence>
<accession>A0ABS4S6Z1</accession>
<reference evidence="10 11" key="1">
    <citation type="submission" date="2021-03" db="EMBL/GenBank/DDBJ databases">
        <title>Genomic Encyclopedia of Type Strains, Phase IV (KMG-IV): sequencing the most valuable type-strain genomes for metagenomic binning, comparative biology and taxonomic classification.</title>
        <authorList>
            <person name="Goeker M."/>
        </authorList>
    </citation>
    <scope>NUCLEOTIDE SEQUENCE [LARGE SCALE GENOMIC DNA]</scope>
    <source>
        <strain evidence="10 11">DSM 25790</strain>
    </source>
</reference>
<name>A0ABS4S6Z1_9BACI</name>
<dbReference type="CDD" id="cd00712">
    <property type="entry name" value="AsnB"/>
    <property type="match status" value="1"/>
</dbReference>
<dbReference type="SUPFAM" id="SSF56235">
    <property type="entry name" value="N-terminal nucleophile aminohydrolases (Ntn hydrolases)"/>
    <property type="match status" value="1"/>
</dbReference>
<dbReference type="InterPro" id="IPR017932">
    <property type="entry name" value="GATase_2_dom"/>
</dbReference>
<dbReference type="InterPro" id="IPR029055">
    <property type="entry name" value="Ntn_hydrolases_N"/>
</dbReference>
<dbReference type="InterPro" id="IPR051786">
    <property type="entry name" value="ASN_synthetase/amidase"/>
</dbReference>
<evidence type="ECO:0000256" key="8">
    <source>
        <dbReference type="ARBA" id="ARBA00048741"/>
    </source>
</evidence>
<keyword evidence="10" id="KW-0436">Ligase</keyword>
<dbReference type="Pfam" id="PF00733">
    <property type="entry name" value="Asn_synthase"/>
    <property type="match status" value="1"/>
</dbReference>
<evidence type="ECO:0000256" key="3">
    <source>
        <dbReference type="ARBA" id="ARBA00012737"/>
    </source>
</evidence>
<keyword evidence="6" id="KW-0061">Asparagine biosynthesis</keyword>
<dbReference type="PIRSF" id="PIRSF001589">
    <property type="entry name" value="Asn_synthetase_glu-h"/>
    <property type="match status" value="1"/>
</dbReference>
<dbReference type="PANTHER" id="PTHR43284:SF1">
    <property type="entry name" value="ASPARAGINE SYNTHETASE"/>
    <property type="match status" value="1"/>
</dbReference>
<evidence type="ECO:0000256" key="5">
    <source>
        <dbReference type="ARBA" id="ARBA00022840"/>
    </source>
</evidence>
<dbReference type="CDD" id="cd01991">
    <property type="entry name" value="Asn_synthase_B_C"/>
    <property type="match status" value="1"/>
</dbReference>
<evidence type="ECO:0000256" key="1">
    <source>
        <dbReference type="ARBA" id="ARBA00005187"/>
    </source>
</evidence>
<evidence type="ECO:0000313" key="11">
    <source>
        <dbReference type="Proteomes" id="UP001519294"/>
    </source>
</evidence>
<organism evidence="10 11">
    <name type="scientific">Virgibacillus alimentarius</name>
    <dbReference type="NCBI Taxonomy" id="698769"/>
    <lineage>
        <taxon>Bacteria</taxon>
        <taxon>Bacillati</taxon>
        <taxon>Bacillota</taxon>
        <taxon>Bacilli</taxon>
        <taxon>Bacillales</taxon>
        <taxon>Bacillaceae</taxon>
        <taxon>Virgibacillus</taxon>
    </lineage>
</organism>
<evidence type="ECO:0000256" key="4">
    <source>
        <dbReference type="ARBA" id="ARBA00022741"/>
    </source>
</evidence>
<feature type="domain" description="Glutamine amidotransferase type-2" evidence="9">
    <location>
        <begin position="2"/>
        <end position="214"/>
    </location>
</feature>
<comment type="catalytic activity">
    <reaction evidence="8">
        <text>L-aspartate + L-glutamine + ATP + H2O = L-asparagine + L-glutamate + AMP + diphosphate + H(+)</text>
        <dbReference type="Rhea" id="RHEA:12228"/>
        <dbReference type="ChEBI" id="CHEBI:15377"/>
        <dbReference type="ChEBI" id="CHEBI:15378"/>
        <dbReference type="ChEBI" id="CHEBI:29985"/>
        <dbReference type="ChEBI" id="CHEBI:29991"/>
        <dbReference type="ChEBI" id="CHEBI:30616"/>
        <dbReference type="ChEBI" id="CHEBI:33019"/>
        <dbReference type="ChEBI" id="CHEBI:58048"/>
        <dbReference type="ChEBI" id="CHEBI:58359"/>
        <dbReference type="ChEBI" id="CHEBI:456215"/>
        <dbReference type="EC" id="6.3.5.4"/>
    </reaction>
</comment>
<keyword evidence="11" id="KW-1185">Reference proteome</keyword>
<dbReference type="PANTHER" id="PTHR43284">
    <property type="entry name" value="ASPARAGINE SYNTHETASE (GLUTAMINE-HYDROLYZING)"/>
    <property type="match status" value="1"/>
</dbReference>
<dbReference type="Proteomes" id="UP001519294">
    <property type="component" value="Unassembled WGS sequence"/>
</dbReference>
<evidence type="ECO:0000256" key="7">
    <source>
        <dbReference type="ARBA" id="ARBA00022962"/>
    </source>
</evidence>
<dbReference type="InterPro" id="IPR001962">
    <property type="entry name" value="Asn_synthase"/>
</dbReference>
<dbReference type="Gene3D" id="3.40.50.620">
    <property type="entry name" value="HUPs"/>
    <property type="match status" value="1"/>
</dbReference>
<comment type="pathway">
    <text evidence="1">Amino-acid biosynthesis; L-asparagine biosynthesis; L-asparagine from L-aspartate (L-Gln route): step 1/1.</text>
</comment>
<evidence type="ECO:0000256" key="6">
    <source>
        <dbReference type="ARBA" id="ARBA00022888"/>
    </source>
</evidence>
<dbReference type="Pfam" id="PF13537">
    <property type="entry name" value="GATase_7"/>
    <property type="match status" value="1"/>
</dbReference>
<dbReference type="EC" id="6.3.5.4" evidence="3"/>
<dbReference type="GO" id="GO:0004066">
    <property type="term" value="F:asparagine synthase (glutamine-hydrolyzing) activity"/>
    <property type="evidence" value="ECO:0007669"/>
    <property type="project" value="UniProtKB-EC"/>
</dbReference>
<keyword evidence="5" id="KW-0067">ATP-binding</keyword>
<gene>
    <name evidence="10" type="ORF">J2Z81_001225</name>
</gene>
<evidence type="ECO:0000313" key="10">
    <source>
        <dbReference type="EMBL" id="MBP2257277.1"/>
    </source>
</evidence>
<keyword evidence="7" id="KW-0315">Glutamine amidotransferase</keyword>
<dbReference type="EMBL" id="JAGIKX010000007">
    <property type="protein sequence ID" value="MBP2257277.1"/>
    <property type="molecule type" value="Genomic_DNA"/>
</dbReference>